<evidence type="ECO:0000313" key="2">
    <source>
        <dbReference type="EMBL" id="MDO3696012.1"/>
    </source>
</evidence>
<sequence length="128" mass="14745">MNLFKTKYSYTVNNEVFEKLDNKFNSKFSKILIPVKIGRAGDQLIKTSINCITISEDRKKLQITSNVTKLSIGIIISFLFVTFFVGFLYSFTTSLFLFTLIFIPMGMMFISTTKSFVKSQTIEYLKNL</sequence>
<comment type="caution">
    <text evidence="2">The sequence shown here is derived from an EMBL/GenBank/DDBJ whole genome shotgun (WGS) entry which is preliminary data.</text>
</comment>
<keyword evidence="1" id="KW-0472">Membrane</keyword>
<reference evidence="2" key="1">
    <citation type="submission" date="2023-07" db="EMBL/GenBank/DDBJ databases">
        <title>Wenyingzhuangia sp. chi5 genome sequencing and assembly.</title>
        <authorList>
            <person name="Park S."/>
        </authorList>
    </citation>
    <scope>NUCLEOTIDE SEQUENCE</scope>
    <source>
        <strain evidence="2">Chi5</strain>
    </source>
</reference>
<accession>A0ABT8VVL5</accession>
<gene>
    <name evidence="2" type="ORF">QVZ41_14260</name>
</gene>
<feature type="transmembrane region" description="Helical" evidence="1">
    <location>
        <begin position="95"/>
        <end position="117"/>
    </location>
</feature>
<evidence type="ECO:0000256" key="1">
    <source>
        <dbReference type="SAM" id="Phobius"/>
    </source>
</evidence>
<evidence type="ECO:0008006" key="4">
    <source>
        <dbReference type="Google" id="ProtNLM"/>
    </source>
</evidence>
<dbReference type="RefSeq" id="WP_302885320.1">
    <property type="nucleotide sequence ID" value="NZ_JAUMIT010000018.1"/>
</dbReference>
<keyword evidence="1" id="KW-1133">Transmembrane helix</keyword>
<keyword evidence="3" id="KW-1185">Reference proteome</keyword>
<evidence type="ECO:0000313" key="3">
    <source>
        <dbReference type="Proteomes" id="UP001168642"/>
    </source>
</evidence>
<proteinExistence type="predicted"/>
<feature type="transmembrane region" description="Helical" evidence="1">
    <location>
        <begin position="67"/>
        <end position="89"/>
    </location>
</feature>
<keyword evidence="1" id="KW-0812">Transmembrane</keyword>
<dbReference type="EMBL" id="JAUMIT010000018">
    <property type="protein sequence ID" value="MDO3696012.1"/>
    <property type="molecule type" value="Genomic_DNA"/>
</dbReference>
<protein>
    <recommendedName>
        <fullName evidence="4">ABC transmembrane type-1 domain-containing protein</fullName>
    </recommendedName>
</protein>
<name>A0ABT8VVL5_9FLAO</name>
<dbReference type="Proteomes" id="UP001168642">
    <property type="component" value="Unassembled WGS sequence"/>
</dbReference>
<organism evidence="2 3">
    <name type="scientific">Wenyingzhuangia gilva</name>
    <dbReference type="NCBI Taxonomy" id="3057677"/>
    <lineage>
        <taxon>Bacteria</taxon>
        <taxon>Pseudomonadati</taxon>
        <taxon>Bacteroidota</taxon>
        <taxon>Flavobacteriia</taxon>
        <taxon>Flavobacteriales</taxon>
        <taxon>Flavobacteriaceae</taxon>
        <taxon>Wenyingzhuangia</taxon>
    </lineage>
</organism>